<feature type="transmembrane region" description="Helical" evidence="1">
    <location>
        <begin position="67"/>
        <end position="90"/>
    </location>
</feature>
<dbReference type="GeneID" id="126885718"/>
<keyword evidence="1" id="KW-0812">Transmembrane</keyword>
<feature type="transmembrane region" description="Helical" evidence="1">
    <location>
        <begin position="34"/>
        <end position="55"/>
    </location>
</feature>
<keyword evidence="1" id="KW-1133">Transmembrane helix</keyword>
<feature type="transmembrane region" description="Helical" evidence="1">
    <location>
        <begin position="96"/>
        <end position="115"/>
    </location>
</feature>
<evidence type="ECO:0000256" key="1">
    <source>
        <dbReference type="SAM" id="Phobius"/>
    </source>
</evidence>
<proteinExistence type="predicted"/>
<keyword evidence="1" id="KW-0472">Membrane</keyword>
<dbReference type="Proteomes" id="UP001652700">
    <property type="component" value="Unplaced"/>
</dbReference>
<feature type="transmembrane region" description="Helical" evidence="1">
    <location>
        <begin position="194"/>
        <end position="211"/>
    </location>
</feature>
<organism evidence="2 3">
    <name type="scientific">Diabrotica virgifera virgifera</name>
    <name type="common">western corn rootworm</name>
    <dbReference type="NCBI Taxonomy" id="50390"/>
    <lineage>
        <taxon>Eukaryota</taxon>
        <taxon>Metazoa</taxon>
        <taxon>Ecdysozoa</taxon>
        <taxon>Arthropoda</taxon>
        <taxon>Hexapoda</taxon>
        <taxon>Insecta</taxon>
        <taxon>Pterygota</taxon>
        <taxon>Neoptera</taxon>
        <taxon>Endopterygota</taxon>
        <taxon>Coleoptera</taxon>
        <taxon>Polyphaga</taxon>
        <taxon>Cucujiformia</taxon>
        <taxon>Chrysomeloidea</taxon>
        <taxon>Chrysomelidae</taxon>
        <taxon>Galerucinae</taxon>
        <taxon>Diabroticina</taxon>
        <taxon>Diabroticites</taxon>
        <taxon>Diabrotica</taxon>
    </lineage>
</organism>
<dbReference type="RefSeq" id="XP_050508408.1">
    <property type="nucleotide sequence ID" value="XM_050652451.1"/>
</dbReference>
<keyword evidence="3" id="KW-1185">Reference proteome</keyword>
<dbReference type="EnsemblMetazoa" id="XM_050652452.1">
    <property type="protein sequence ID" value="XP_050508409.1"/>
    <property type="gene ID" value="LOC126885718"/>
</dbReference>
<name>A0ABM5KDZ5_DIAVI</name>
<evidence type="ECO:0000313" key="2">
    <source>
        <dbReference type="EnsemblMetazoa" id="XP_050508409.1"/>
    </source>
</evidence>
<dbReference type="RefSeq" id="XP_050508409.1">
    <property type="nucleotide sequence ID" value="XM_050652452.1"/>
</dbReference>
<dbReference type="EnsemblMetazoa" id="XM_050652451.1">
    <property type="protein sequence ID" value="XP_050508408.1"/>
    <property type="gene ID" value="LOC126885718"/>
</dbReference>
<protein>
    <submittedName>
        <fullName evidence="2">Uncharacterized protein</fullName>
    </submittedName>
</protein>
<sequence length="285" mass="31294">MSQLFLLSVVLVFSGVKCLSLVIFSGMTPSSMSQLFLLSVVLVFSGVKCLSLVIFSGITPSSMSQLFLLSVVLVFSGVKCLSLVIFSGIIPSSMSQLFLLSVISVFCGVEWVRLVRSSGISRLSDSVTDCCCESGVESIFVVKLLTWEEYSKKPSFCTSNCIKFSSLTADQSTLMSDRLSTKFASSVELPKSKLLSFVFSLVVTLLLTVFQKRYKFVSFTSPIQSPLHFLNSRIFSLPAHSSKYLTIWCEFSVVEVPGEDCIGKLIDGVLTLVVLLELEDFMSLL</sequence>
<accession>A0ABM5KDZ5</accession>
<evidence type="ECO:0000313" key="3">
    <source>
        <dbReference type="Proteomes" id="UP001652700"/>
    </source>
</evidence>
<reference evidence="2" key="1">
    <citation type="submission" date="2025-05" db="UniProtKB">
        <authorList>
            <consortium name="EnsemblMetazoa"/>
        </authorList>
    </citation>
    <scope>IDENTIFICATION</scope>
</reference>